<dbReference type="Gene3D" id="3.40.50.150">
    <property type="entry name" value="Vaccinia Virus protein VP39"/>
    <property type="match status" value="1"/>
</dbReference>
<protein>
    <submittedName>
        <fullName evidence="2">Methyltransferase type 11</fullName>
    </submittedName>
</protein>
<dbReference type="AlphaFoldDB" id="A0A0G1D5S2"/>
<dbReference type="InterPro" id="IPR013216">
    <property type="entry name" value="Methyltransf_11"/>
</dbReference>
<dbReference type="InterPro" id="IPR029063">
    <property type="entry name" value="SAM-dependent_MTases_sf"/>
</dbReference>
<accession>A0A0G1D5S2</accession>
<comment type="caution">
    <text evidence="2">The sequence shown here is derived from an EMBL/GenBank/DDBJ whole genome shotgun (WGS) entry which is preliminary data.</text>
</comment>
<name>A0A0G1D5S2_9BACT</name>
<keyword evidence="2" id="KW-0489">Methyltransferase</keyword>
<proteinExistence type="predicted"/>
<dbReference type="Proteomes" id="UP000034837">
    <property type="component" value="Unassembled WGS sequence"/>
</dbReference>
<dbReference type="CDD" id="cd02440">
    <property type="entry name" value="AdoMet_MTases"/>
    <property type="match status" value="1"/>
</dbReference>
<evidence type="ECO:0000313" key="2">
    <source>
        <dbReference type="EMBL" id="KKS57408.1"/>
    </source>
</evidence>
<keyword evidence="2" id="KW-0808">Transferase</keyword>
<dbReference type="EMBL" id="LCDO01000001">
    <property type="protein sequence ID" value="KKS57408.1"/>
    <property type="molecule type" value="Genomic_DNA"/>
</dbReference>
<evidence type="ECO:0000313" key="3">
    <source>
        <dbReference type="Proteomes" id="UP000034837"/>
    </source>
</evidence>
<organism evidence="2 3">
    <name type="scientific">Candidatus Magasanikbacteria bacterium GW2011_GWA2_42_32</name>
    <dbReference type="NCBI Taxonomy" id="1619039"/>
    <lineage>
        <taxon>Bacteria</taxon>
        <taxon>Candidatus Magasanikiibacteriota</taxon>
    </lineage>
</organism>
<reference evidence="2 3" key="1">
    <citation type="journal article" date="2015" name="Nature">
        <title>rRNA introns, odd ribosomes, and small enigmatic genomes across a large radiation of phyla.</title>
        <authorList>
            <person name="Brown C.T."/>
            <person name="Hug L.A."/>
            <person name="Thomas B.C."/>
            <person name="Sharon I."/>
            <person name="Castelle C.J."/>
            <person name="Singh A."/>
            <person name="Wilkins M.J."/>
            <person name="Williams K.H."/>
            <person name="Banfield J.F."/>
        </authorList>
    </citation>
    <scope>NUCLEOTIDE SEQUENCE [LARGE SCALE GENOMIC DNA]</scope>
</reference>
<feature type="domain" description="Methyltransferase type 11" evidence="1">
    <location>
        <begin position="25"/>
        <end position="105"/>
    </location>
</feature>
<dbReference type="SUPFAM" id="SSF53335">
    <property type="entry name" value="S-adenosyl-L-methionine-dependent methyltransferases"/>
    <property type="match status" value="1"/>
</dbReference>
<gene>
    <name evidence="2" type="ORF">UV20_C0001G0048</name>
</gene>
<dbReference type="GO" id="GO:0008757">
    <property type="term" value="F:S-adenosylmethionine-dependent methyltransferase activity"/>
    <property type="evidence" value="ECO:0007669"/>
    <property type="project" value="InterPro"/>
</dbReference>
<dbReference type="Pfam" id="PF08241">
    <property type="entry name" value="Methyltransf_11"/>
    <property type="match status" value="1"/>
</dbReference>
<dbReference type="GO" id="GO:0032259">
    <property type="term" value="P:methylation"/>
    <property type="evidence" value="ECO:0007669"/>
    <property type="project" value="UniProtKB-KW"/>
</dbReference>
<sequence length="206" mass="23490">MIDSNLQSTREVLVFLMKYVSGKVLDFGSGRAKYKKIISTHANSYTAFDMFPGSNVDVVGNALDTPFSNNEFDTIISTQVLEHVAKPWLMIKEIGRILKPGGRCLLTMPFLVPYHPDPQDNSRFTTNGLILMFKDEGFEVLECGGYGRFFTVLSEFMHFVCFDPYKKSKRGSAFVMNFFGRIAKFLDRFVKNDKIYANVFIVARKL</sequence>
<evidence type="ECO:0000259" key="1">
    <source>
        <dbReference type="Pfam" id="PF08241"/>
    </source>
</evidence>